<dbReference type="GeneID" id="59307758"/>
<keyword evidence="4 8" id="KW-0853">WD repeat</keyword>
<evidence type="ECO:0000259" key="9">
    <source>
        <dbReference type="SMART" id="SM01033"/>
    </source>
</evidence>
<keyword evidence="6" id="KW-0539">Nucleus</keyword>
<dbReference type="InterPro" id="IPR036322">
    <property type="entry name" value="WD40_repeat_dom_sf"/>
</dbReference>
<dbReference type="AlphaFoldDB" id="A0A8H5W7I8"/>
<reference evidence="10 11" key="1">
    <citation type="submission" date="2020-05" db="EMBL/GenBank/DDBJ databases">
        <title>Identification and distribution of gene clusters putatively required for synthesis of sphingolipid metabolism inhibitors in phylogenetically diverse species of the filamentous fungus Fusarium.</title>
        <authorList>
            <person name="Kim H.-S."/>
            <person name="Busman M."/>
            <person name="Brown D.W."/>
            <person name="Divon H."/>
            <person name="Uhlig S."/>
            <person name="Proctor R.H."/>
        </authorList>
    </citation>
    <scope>NUCLEOTIDE SEQUENCE [LARGE SCALE GENOMIC DNA]</scope>
    <source>
        <strain evidence="10 11">NRRL 66243</strain>
    </source>
</reference>
<evidence type="ECO:0000256" key="5">
    <source>
        <dbReference type="ARBA" id="ARBA00022737"/>
    </source>
</evidence>
<dbReference type="PROSITE" id="PS50294">
    <property type="entry name" value="WD_REPEATS_REGION"/>
    <property type="match status" value="1"/>
</dbReference>
<keyword evidence="5" id="KW-0677">Repeat</keyword>
<feature type="repeat" description="WD" evidence="8">
    <location>
        <begin position="293"/>
        <end position="334"/>
    </location>
</feature>
<dbReference type="PANTHER" id="PTHR14085:SF3">
    <property type="entry name" value="WD REPEAT-CONTAINING PROTEIN 46"/>
    <property type="match status" value="1"/>
</dbReference>
<keyword evidence="3" id="KW-0698">rRNA processing</keyword>
<evidence type="ECO:0000256" key="1">
    <source>
        <dbReference type="ARBA" id="ARBA00004099"/>
    </source>
</evidence>
<dbReference type="PANTHER" id="PTHR14085">
    <property type="entry name" value="WD-REPEAT PROTEIN BING4"/>
    <property type="match status" value="1"/>
</dbReference>
<protein>
    <recommendedName>
        <fullName evidence="7">U three protein 7</fullName>
    </recommendedName>
</protein>
<dbReference type="InterPro" id="IPR015943">
    <property type="entry name" value="WD40/YVTN_repeat-like_dom_sf"/>
</dbReference>
<dbReference type="Proteomes" id="UP000530670">
    <property type="component" value="Unassembled WGS sequence"/>
</dbReference>
<evidence type="ECO:0000313" key="11">
    <source>
        <dbReference type="Proteomes" id="UP000530670"/>
    </source>
</evidence>
<dbReference type="GO" id="GO:0032040">
    <property type="term" value="C:small-subunit processome"/>
    <property type="evidence" value="ECO:0007669"/>
    <property type="project" value="TreeGrafter"/>
</dbReference>
<dbReference type="Pfam" id="PF08149">
    <property type="entry name" value="BING4CT"/>
    <property type="match status" value="1"/>
</dbReference>
<comment type="function">
    <text evidence="1">Involved in nucleolar processing of pre-18S ribosomal RNA.</text>
</comment>
<dbReference type="InterPro" id="IPR012952">
    <property type="entry name" value="BING4_C_dom"/>
</dbReference>
<evidence type="ECO:0000256" key="8">
    <source>
        <dbReference type="PROSITE-ProRule" id="PRU00221"/>
    </source>
</evidence>
<sequence>MEVDTVDAPSSKVRDNGALAVQGARTELVPRHERERARRIREAHKAYGRGKKVNIKAIKDKKLRSNMKRLEGKYQDAALKAKDAEILLENTSGFLEAEDELERTYKVRQDDITSDIAVGTAQKRFELKLDDLGPYHFDYSRNGRDLLLGGRKGHVATMDWREGKLGCELQLGETVRDIKWLHNNQYFAVAQKKYVYIYDHNGVELHTLRKHQEVSHMEFLPYHYLLATICQGSVGFLKYQDTSTGQLVAEIPTRLGQPCSLKQNPWNAILHVGHQNGTVTLWSPNTQDPLVKLLAHRGPVRDLAIDREGRYMVSAGQDQKMAVWDLRMFREVNNYFTRQPASSLAISDTGLTAVGWGTQTTIWKGLFDKNAPVQEKVQSPYMAWGGEGKRIERVRWCPFEDVLGLGHDSGFSSIIVPGAGEANYDALEVNPFETAKQRQESEVKGLLNKLQPDMIALDPNYIGNLDLRSDKQRRAEKDLDTPATDIAEEIRKRARGKNGALKKYLRKQRKKNIIDDKRLQVDEIWKEQQAKKDKKQIEAEADLGPALARFAKKEQ</sequence>
<dbReference type="EMBL" id="JAAQRI010000020">
    <property type="protein sequence ID" value="KAF5649756.1"/>
    <property type="molecule type" value="Genomic_DNA"/>
</dbReference>
<keyword evidence="11" id="KW-1185">Reference proteome</keyword>
<dbReference type="InterPro" id="IPR040315">
    <property type="entry name" value="WDR46/Utp7"/>
</dbReference>
<dbReference type="OrthoDB" id="10251154at2759"/>
<gene>
    <name evidence="10" type="ORF">FTJAE_865</name>
</gene>
<dbReference type="Gene3D" id="2.130.10.10">
    <property type="entry name" value="YVTN repeat-like/Quinoprotein amine dehydrogenase"/>
    <property type="match status" value="1"/>
</dbReference>
<dbReference type="Pfam" id="PF00400">
    <property type="entry name" value="WD40"/>
    <property type="match status" value="1"/>
</dbReference>
<dbReference type="SMART" id="SM01033">
    <property type="entry name" value="BING4CT"/>
    <property type="match status" value="1"/>
</dbReference>
<comment type="subcellular location">
    <subcellularLocation>
        <location evidence="2">Nucleus</location>
        <location evidence="2">Nucleolus</location>
    </subcellularLocation>
</comment>
<evidence type="ECO:0000256" key="6">
    <source>
        <dbReference type="ARBA" id="ARBA00023242"/>
    </source>
</evidence>
<evidence type="ECO:0000313" key="10">
    <source>
        <dbReference type="EMBL" id="KAF5649756.1"/>
    </source>
</evidence>
<evidence type="ECO:0000256" key="7">
    <source>
        <dbReference type="ARBA" id="ARBA00076453"/>
    </source>
</evidence>
<dbReference type="GO" id="GO:0030686">
    <property type="term" value="C:90S preribosome"/>
    <property type="evidence" value="ECO:0007669"/>
    <property type="project" value="TreeGrafter"/>
</dbReference>
<dbReference type="SUPFAM" id="SSF50978">
    <property type="entry name" value="WD40 repeat-like"/>
    <property type="match status" value="1"/>
</dbReference>
<evidence type="ECO:0000256" key="2">
    <source>
        <dbReference type="ARBA" id="ARBA00004604"/>
    </source>
</evidence>
<dbReference type="InterPro" id="IPR001680">
    <property type="entry name" value="WD40_rpt"/>
</dbReference>
<proteinExistence type="predicted"/>
<dbReference type="PROSITE" id="PS50082">
    <property type="entry name" value="WD_REPEATS_2"/>
    <property type="match status" value="1"/>
</dbReference>
<dbReference type="SMART" id="SM00320">
    <property type="entry name" value="WD40"/>
    <property type="match status" value="4"/>
</dbReference>
<comment type="caution">
    <text evidence="10">The sequence shown here is derived from an EMBL/GenBank/DDBJ whole genome shotgun (WGS) entry which is preliminary data.</text>
</comment>
<dbReference type="FunFam" id="2.130.10.10:FF:000378">
    <property type="entry name" value="U3 small nucleolar RNA-associated protein 7"/>
    <property type="match status" value="1"/>
</dbReference>
<dbReference type="GO" id="GO:0000462">
    <property type="term" value="P:maturation of SSU-rRNA from tricistronic rRNA transcript (SSU-rRNA, 5.8S rRNA, LSU-rRNA)"/>
    <property type="evidence" value="ECO:0007669"/>
    <property type="project" value="TreeGrafter"/>
</dbReference>
<feature type="domain" description="BING4 C-terminal" evidence="9">
    <location>
        <begin position="380"/>
        <end position="459"/>
    </location>
</feature>
<dbReference type="PROSITE" id="PS00678">
    <property type="entry name" value="WD_REPEATS_1"/>
    <property type="match status" value="1"/>
</dbReference>
<accession>A0A8H5W7I8</accession>
<evidence type="ECO:0000256" key="3">
    <source>
        <dbReference type="ARBA" id="ARBA00022552"/>
    </source>
</evidence>
<name>A0A8H5W7I8_9HYPO</name>
<dbReference type="RefSeq" id="XP_037212057.1">
    <property type="nucleotide sequence ID" value="XM_037355488.1"/>
</dbReference>
<dbReference type="InterPro" id="IPR019775">
    <property type="entry name" value="WD40_repeat_CS"/>
</dbReference>
<organism evidence="10 11">
    <name type="scientific">Fusarium tjaetaba</name>
    <dbReference type="NCBI Taxonomy" id="1567544"/>
    <lineage>
        <taxon>Eukaryota</taxon>
        <taxon>Fungi</taxon>
        <taxon>Dikarya</taxon>
        <taxon>Ascomycota</taxon>
        <taxon>Pezizomycotina</taxon>
        <taxon>Sordariomycetes</taxon>
        <taxon>Hypocreomycetidae</taxon>
        <taxon>Hypocreales</taxon>
        <taxon>Nectriaceae</taxon>
        <taxon>Fusarium</taxon>
        <taxon>Fusarium fujikuroi species complex</taxon>
    </lineage>
</organism>
<evidence type="ECO:0000256" key="4">
    <source>
        <dbReference type="ARBA" id="ARBA00022574"/>
    </source>
</evidence>